<dbReference type="CDD" id="cd17546">
    <property type="entry name" value="REC_hyHK_CKI1_RcsC-like"/>
    <property type="match status" value="1"/>
</dbReference>
<evidence type="ECO:0000256" key="14">
    <source>
        <dbReference type="ARBA" id="ARBA00074306"/>
    </source>
</evidence>
<evidence type="ECO:0000256" key="8">
    <source>
        <dbReference type="ARBA" id="ARBA00022741"/>
    </source>
</evidence>
<evidence type="ECO:0000256" key="11">
    <source>
        <dbReference type="ARBA" id="ARBA00022989"/>
    </source>
</evidence>
<evidence type="ECO:0000256" key="2">
    <source>
        <dbReference type="ARBA" id="ARBA00004651"/>
    </source>
</evidence>
<comment type="similarity">
    <text evidence="3">In the N-terminal section; belongs to the phytochrome family.</text>
</comment>
<keyword evidence="9 20" id="KW-0418">Kinase</keyword>
<dbReference type="GO" id="GO:0005524">
    <property type="term" value="F:ATP binding"/>
    <property type="evidence" value="ECO:0007669"/>
    <property type="project" value="UniProtKB-KW"/>
</dbReference>
<keyword evidence="7" id="KW-0812">Transmembrane</keyword>
<dbReference type="SMART" id="SM00387">
    <property type="entry name" value="HATPase_c"/>
    <property type="match status" value="1"/>
</dbReference>
<feature type="domain" description="Response regulatory" evidence="18">
    <location>
        <begin position="718"/>
        <end position="839"/>
    </location>
</feature>
<dbReference type="Pfam" id="PF01627">
    <property type="entry name" value="Hpt"/>
    <property type="match status" value="1"/>
</dbReference>
<dbReference type="Pfam" id="PF10442">
    <property type="entry name" value="FIST_C"/>
    <property type="match status" value="1"/>
</dbReference>
<dbReference type="Gene3D" id="1.10.287.130">
    <property type="match status" value="1"/>
</dbReference>
<dbReference type="SMART" id="SM00388">
    <property type="entry name" value="HisKA"/>
    <property type="match status" value="1"/>
</dbReference>
<dbReference type="SMART" id="SM01204">
    <property type="entry name" value="FIST_C"/>
    <property type="match status" value="1"/>
</dbReference>
<dbReference type="FunFam" id="3.30.565.10:FF:000010">
    <property type="entry name" value="Sensor histidine kinase RcsC"/>
    <property type="match status" value="1"/>
</dbReference>
<evidence type="ECO:0000259" key="17">
    <source>
        <dbReference type="PROSITE" id="PS50109"/>
    </source>
</evidence>
<evidence type="ECO:0000256" key="16">
    <source>
        <dbReference type="PROSITE-ProRule" id="PRU00169"/>
    </source>
</evidence>
<dbReference type="GO" id="GO:0000155">
    <property type="term" value="F:phosphorelay sensor kinase activity"/>
    <property type="evidence" value="ECO:0007669"/>
    <property type="project" value="InterPro"/>
</dbReference>
<proteinExistence type="inferred from homology"/>
<dbReference type="RefSeq" id="WP_072306745.1">
    <property type="nucleotide sequence ID" value="NZ_FPJA01000010.1"/>
</dbReference>
<dbReference type="InterPro" id="IPR036097">
    <property type="entry name" value="HisK_dim/P_sf"/>
</dbReference>
<accession>A0A1K1Q8Z5</accession>
<dbReference type="InterPro" id="IPR036890">
    <property type="entry name" value="HATPase_C_sf"/>
</dbReference>
<dbReference type="AlphaFoldDB" id="A0A1K1Q8Z5"/>
<keyword evidence="10" id="KW-0067">ATP-binding</keyword>
<keyword evidence="12" id="KW-0902">Two-component regulatory system</keyword>
<evidence type="ECO:0000256" key="4">
    <source>
        <dbReference type="ARBA" id="ARBA00012438"/>
    </source>
</evidence>
<keyword evidence="13" id="KW-0472">Membrane</keyword>
<keyword evidence="5" id="KW-1003">Cell membrane</keyword>
<dbReference type="InterPro" id="IPR003661">
    <property type="entry name" value="HisK_dim/P_dom"/>
</dbReference>
<dbReference type="InterPro" id="IPR019494">
    <property type="entry name" value="FIST_C"/>
</dbReference>
<evidence type="ECO:0000256" key="6">
    <source>
        <dbReference type="ARBA" id="ARBA00022553"/>
    </source>
</evidence>
<dbReference type="SUPFAM" id="SSF52172">
    <property type="entry name" value="CheY-like"/>
    <property type="match status" value="1"/>
</dbReference>
<dbReference type="PROSITE" id="PS50894">
    <property type="entry name" value="HPT"/>
    <property type="match status" value="1"/>
</dbReference>
<evidence type="ECO:0000256" key="12">
    <source>
        <dbReference type="ARBA" id="ARBA00023012"/>
    </source>
</evidence>
<reference evidence="21" key="1">
    <citation type="submission" date="2016-11" db="EMBL/GenBank/DDBJ databases">
        <authorList>
            <person name="Varghese N."/>
            <person name="Submissions S."/>
        </authorList>
    </citation>
    <scope>NUCLEOTIDE SEQUENCE [LARGE SCALE GENOMIC DNA]</scope>
    <source>
        <strain evidence="21">C3</strain>
    </source>
</reference>
<dbReference type="Gene3D" id="1.20.120.160">
    <property type="entry name" value="HPT domain"/>
    <property type="match status" value="1"/>
</dbReference>
<protein>
    <recommendedName>
        <fullName evidence="14">Circadian input-output histidine kinase CikA</fullName>
        <ecNumber evidence="4">2.7.13.3</ecNumber>
    </recommendedName>
</protein>
<dbReference type="InterPro" id="IPR005467">
    <property type="entry name" value="His_kinase_dom"/>
</dbReference>
<dbReference type="InterPro" id="IPR004358">
    <property type="entry name" value="Sig_transdc_His_kin-like_C"/>
</dbReference>
<keyword evidence="21" id="KW-1185">Reference proteome</keyword>
<dbReference type="InterPro" id="IPR013702">
    <property type="entry name" value="FIST_domain_N"/>
</dbReference>
<dbReference type="Pfam" id="PF02518">
    <property type="entry name" value="HATPase_c"/>
    <property type="match status" value="1"/>
</dbReference>
<evidence type="ECO:0000256" key="9">
    <source>
        <dbReference type="ARBA" id="ARBA00022777"/>
    </source>
</evidence>
<dbReference type="PANTHER" id="PTHR45339">
    <property type="entry name" value="HYBRID SIGNAL TRANSDUCTION HISTIDINE KINASE J"/>
    <property type="match status" value="1"/>
</dbReference>
<dbReference type="EMBL" id="FPJA01000010">
    <property type="protein sequence ID" value="SFW56147.1"/>
    <property type="molecule type" value="Genomic_DNA"/>
</dbReference>
<evidence type="ECO:0000313" key="20">
    <source>
        <dbReference type="EMBL" id="SFW56147.1"/>
    </source>
</evidence>
<dbReference type="GO" id="GO:0005886">
    <property type="term" value="C:plasma membrane"/>
    <property type="evidence" value="ECO:0007669"/>
    <property type="project" value="UniProtKB-SubCell"/>
</dbReference>
<evidence type="ECO:0000256" key="7">
    <source>
        <dbReference type="ARBA" id="ARBA00022692"/>
    </source>
</evidence>
<evidence type="ECO:0000256" key="5">
    <source>
        <dbReference type="ARBA" id="ARBA00022475"/>
    </source>
</evidence>
<organism evidence="20 21">
    <name type="scientific">Selenomonas ruminantium</name>
    <dbReference type="NCBI Taxonomy" id="971"/>
    <lineage>
        <taxon>Bacteria</taxon>
        <taxon>Bacillati</taxon>
        <taxon>Bacillota</taxon>
        <taxon>Negativicutes</taxon>
        <taxon>Selenomonadales</taxon>
        <taxon>Selenomonadaceae</taxon>
        <taxon>Selenomonas</taxon>
    </lineage>
</organism>
<dbReference type="Proteomes" id="UP000182958">
    <property type="component" value="Unassembled WGS sequence"/>
</dbReference>
<evidence type="ECO:0000256" key="15">
    <source>
        <dbReference type="PROSITE-ProRule" id="PRU00110"/>
    </source>
</evidence>
<dbReference type="EC" id="2.7.13.3" evidence="4"/>
<feature type="modified residue" description="Phosphohistidine" evidence="15">
    <location>
        <position position="921"/>
    </location>
</feature>
<evidence type="ECO:0000259" key="19">
    <source>
        <dbReference type="PROSITE" id="PS50894"/>
    </source>
</evidence>
<comment type="catalytic activity">
    <reaction evidence="1">
        <text>ATP + protein L-histidine = ADP + protein N-phospho-L-histidine.</text>
        <dbReference type="EC" id="2.7.13.3"/>
    </reaction>
</comment>
<evidence type="ECO:0000313" key="21">
    <source>
        <dbReference type="Proteomes" id="UP000182958"/>
    </source>
</evidence>
<dbReference type="PROSITE" id="PS50109">
    <property type="entry name" value="HIS_KIN"/>
    <property type="match status" value="1"/>
</dbReference>
<dbReference type="InterPro" id="IPR001789">
    <property type="entry name" value="Sig_transdc_resp-reg_receiver"/>
</dbReference>
<dbReference type="PROSITE" id="PS50110">
    <property type="entry name" value="RESPONSE_REGULATORY"/>
    <property type="match status" value="1"/>
</dbReference>
<dbReference type="InterPro" id="IPR011006">
    <property type="entry name" value="CheY-like_superfamily"/>
</dbReference>
<dbReference type="CDD" id="cd00082">
    <property type="entry name" value="HisKA"/>
    <property type="match status" value="1"/>
</dbReference>
<dbReference type="Pfam" id="PF08495">
    <property type="entry name" value="FIST"/>
    <property type="match status" value="1"/>
</dbReference>
<keyword evidence="11" id="KW-1133">Transmembrane helix</keyword>
<comment type="subcellular location">
    <subcellularLocation>
        <location evidence="2">Cell membrane</location>
        <topology evidence="2">Multi-pass membrane protein</topology>
    </subcellularLocation>
</comment>
<dbReference type="Pfam" id="PF00512">
    <property type="entry name" value="HisKA"/>
    <property type="match status" value="1"/>
</dbReference>
<name>A0A1K1Q8Z5_SELRU</name>
<dbReference type="PANTHER" id="PTHR45339:SF1">
    <property type="entry name" value="HYBRID SIGNAL TRANSDUCTION HISTIDINE KINASE J"/>
    <property type="match status" value="1"/>
</dbReference>
<dbReference type="Gene3D" id="3.40.50.2300">
    <property type="match status" value="1"/>
</dbReference>
<sequence length="1052" mass="117685">MLQKNYSITLPADQQEEFLKEIQPLLLEMEGQAQTYQVSCLYLHLVFSGVMPTMVQSIQQLLREKLPQAVITGMTETLFVQKLGQVKLQINANFCQSGRVEVLEYEGKPTNYETEGHIWGRKLRAIPHLKAVGIYCAGMGTSFTHFLQGMAEEIPHTVVYGTVVSILEEVTSAPLECKNLFKLLMDKAKYGTSVVGRKVYENGILMAAFCGEDLQVLSDYVLGWNPIGKELEVTEMVGDTCVAKLNGMPATNVYEHYLQVKPDENFVYNISEFPLAVERNGCLIARVPPVYDEMGRIYFSGDVHLGEKMRLTYAVPANLLQETDRASEKLCSFVPESIILTLCGNRTFFLKDLAGKEIEFYRRFAPNLITNYGTSEIYCYEGQGGILNSALVSVGFREGDIKELPECYAEMTAEEKPVVIPLATRMAAFLDAVTHELAESNKELLEMAHAAKAASIAKSQFLSGMSHEIRTPINAVLGMDEMILRETREESTREYAQNIRAAGTTLLGLVNDILDFSKIEAGKMEIIPVEYSASSILNDLVNMIRQRAEKKGLKFHVEVPEDMPSILKGDEIRLRQVAVNILTNAVKYTDEGSVTLSLSYKKIGENRIALTTSVKDTGIGIKQEDIEKLYHAFERIEEERNRTIEGTGLGMNITKKLLEMMGSHLEVASVYGEGSEFSYTVEQEVLNWSPMGNYEKAYRNMMAAQTAYRESFVAPDAKILVVDDTAMNLTVVRGLLKQTLVQVEMVLSGYECLARAEKEHFDLIFLDHRMPGLDGIETLHRLQEMNQQENALNVHTPVVVLTANAVSGAREEYIAAGFDDYLTKPIDSQQLENLLQKYLPPEKVRPVGTLEPVQTEKAEEIPPWLEKVQGLDVQAGIHHCGSLADYMDALTVFAQSIESGAREIQRFYDERDWDNYTTKVHALKSTARVVGAGELSEKARRLEDAGNNCYCEEIKTNTLPLLELYRSFAVSLSPLLAAEKPDGEKAAIDEAELAEAWEAMAEVVQSFDYDSLQYMIGELAGYSLPAADKEKLAKIKQAASVPDWETLKRILY</sequence>
<dbReference type="InterPro" id="IPR008207">
    <property type="entry name" value="Sig_transdc_His_kin_Hpt_dom"/>
</dbReference>
<feature type="domain" description="HPt" evidence="19">
    <location>
        <begin position="882"/>
        <end position="979"/>
    </location>
</feature>
<evidence type="ECO:0000256" key="10">
    <source>
        <dbReference type="ARBA" id="ARBA00022840"/>
    </source>
</evidence>
<dbReference type="SUPFAM" id="SSF47384">
    <property type="entry name" value="Homodimeric domain of signal transducing histidine kinase"/>
    <property type="match status" value="1"/>
</dbReference>
<evidence type="ECO:0000256" key="3">
    <source>
        <dbReference type="ARBA" id="ARBA00006402"/>
    </source>
</evidence>
<dbReference type="SMART" id="SM00448">
    <property type="entry name" value="REC"/>
    <property type="match status" value="1"/>
</dbReference>
<dbReference type="SUPFAM" id="SSF55874">
    <property type="entry name" value="ATPase domain of HSP90 chaperone/DNA topoisomerase II/histidine kinase"/>
    <property type="match status" value="1"/>
</dbReference>
<keyword evidence="8" id="KW-0547">Nucleotide-binding</keyword>
<dbReference type="Pfam" id="PF00072">
    <property type="entry name" value="Response_reg"/>
    <property type="match status" value="1"/>
</dbReference>
<keyword evidence="6 16" id="KW-0597">Phosphoprotein</keyword>
<evidence type="ECO:0000259" key="18">
    <source>
        <dbReference type="PROSITE" id="PS50110"/>
    </source>
</evidence>
<feature type="domain" description="Histidine kinase" evidence="17">
    <location>
        <begin position="464"/>
        <end position="685"/>
    </location>
</feature>
<feature type="modified residue" description="4-aspartylphosphate" evidence="16">
    <location>
        <position position="767"/>
    </location>
</feature>
<keyword evidence="9 20" id="KW-0808">Transferase</keyword>
<dbReference type="InterPro" id="IPR036641">
    <property type="entry name" value="HPT_dom_sf"/>
</dbReference>
<dbReference type="CDD" id="cd16922">
    <property type="entry name" value="HATPase_EvgS-ArcB-TorS-like"/>
    <property type="match status" value="1"/>
</dbReference>
<evidence type="ECO:0000256" key="1">
    <source>
        <dbReference type="ARBA" id="ARBA00000085"/>
    </source>
</evidence>
<evidence type="ECO:0000256" key="13">
    <source>
        <dbReference type="ARBA" id="ARBA00023136"/>
    </source>
</evidence>
<dbReference type="PRINTS" id="PR00344">
    <property type="entry name" value="BCTRLSENSOR"/>
</dbReference>
<dbReference type="SUPFAM" id="SSF47226">
    <property type="entry name" value="Histidine-containing phosphotransfer domain, HPT domain"/>
    <property type="match status" value="1"/>
</dbReference>
<dbReference type="InterPro" id="IPR003594">
    <property type="entry name" value="HATPase_dom"/>
</dbReference>
<gene>
    <name evidence="20" type="ORF">SAMN02910323_2459</name>
</gene>
<dbReference type="Gene3D" id="3.30.565.10">
    <property type="entry name" value="Histidine kinase-like ATPase, C-terminal domain"/>
    <property type="match status" value="1"/>
</dbReference>